<feature type="transmembrane region" description="Helical" evidence="9">
    <location>
        <begin position="297"/>
        <end position="315"/>
    </location>
</feature>
<dbReference type="PANTHER" id="PTHR30578:SF0">
    <property type="entry name" value="ION-TRANSLOCATING OXIDOREDUCTASE COMPLEX SUBUNIT D"/>
    <property type="match status" value="1"/>
</dbReference>
<dbReference type="InterPro" id="IPR007329">
    <property type="entry name" value="FMN-bd"/>
</dbReference>
<keyword evidence="1" id="KW-0813">Transport</keyword>
<dbReference type="EMBL" id="JAGGKC010000004">
    <property type="protein sequence ID" value="MBP1918321.1"/>
    <property type="molecule type" value="Genomic_DNA"/>
</dbReference>
<evidence type="ECO:0000256" key="2">
    <source>
        <dbReference type="ARBA" id="ARBA00022553"/>
    </source>
</evidence>
<keyword evidence="7 9" id="KW-1133">Transmembrane helix</keyword>
<evidence type="ECO:0000313" key="12">
    <source>
        <dbReference type="Proteomes" id="UP001519271"/>
    </source>
</evidence>
<evidence type="ECO:0000256" key="7">
    <source>
        <dbReference type="ARBA" id="ARBA00022989"/>
    </source>
</evidence>
<keyword evidence="5 9" id="KW-0812">Transmembrane</keyword>
<evidence type="ECO:0000259" key="10">
    <source>
        <dbReference type="SMART" id="SM00900"/>
    </source>
</evidence>
<feature type="transmembrane region" description="Helical" evidence="9">
    <location>
        <begin position="20"/>
        <end position="41"/>
    </location>
</feature>
<feature type="transmembrane region" description="Helical" evidence="9">
    <location>
        <begin position="47"/>
        <end position="72"/>
    </location>
</feature>
<dbReference type="Pfam" id="PF03116">
    <property type="entry name" value="NQR2_RnfD_RnfE"/>
    <property type="match status" value="1"/>
</dbReference>
<feature type="transmembrane region" description="Helical" evidence="9">
    <location>
        <begin position="274"/>
        <end position="291"/>
    </location>
</feature>
<dbReference type="PANTHER" id="PTHR30578">
    <property type="entry name" value="ELECTRON TRANSPORT COMPLEX PROTEIN RNFD"/>
    <property type="match status" value="1"/>
</dbReference>
<dbReference type="Pfam" id="PF04205">
    <property type="entry name" value="FMN_bind"/>
    <property type="match status" value="1"/>
</dbReference>
<name>A0ABS4G1E0_9CLOT</name>
<gene>
    <name evidence="11" type="ORF">J2Z34_000793</name>
</gene>
<keyword evidence="4" id="KW-0288">FMN</keyword>
<keyword evidence="3" id="KW-0285">Flavoprotein</keyword>
<evidence type="ECO:0000256" key="6">
    <source>
        <dbReference type="ARBA" id="ARBA00022967"/>
    </source>
</evidence>
<keyword evidence="2" id="KW-0597">Phosphoprotein</keyword>
<feature type="transmembrane region" description="Helical" evidence="9">
    <location>
        <begin position="84"/>
        <end position="117"/>
    </location>
</feature>
<dbReference type="Proteomes" id="UP001519271">
    <property type="component" value="Unassembled WGS sequence"/>
</dbReference>
<reference evidence="11 12" key="1">
    <citation type="submission" date="2021-03" db="EMBL/GenBank/DDBJ databases">
        <title>Genomic Encyclopedia of Type Strains, Phase IV (KMG-IV): sequencing the most valuable type-strain genomes for metagenomic binning, comparative biology and taxonomic classification.</title>
        <authorList>
            <person name="Goeker M."/>
        </authorList>
    </citation>
    <scope>NUCLEOTIDE SEQUENCE [LARGE SCALE GENOMIC DNA]</scope>
    <source>
        <strain evidence="11 12">DSM 6139</strain>
    </source>
</reference>
<evidence type="ECO:0000256" key="1">
    <source>
        <dbReference type="ARBA" id="ARBA00022448"/>
    </source>
</evidence>
<evidence type="ECO:0000256" key="9">
    <source>
        <dbReference type="SAM" id="Phobius"/>
    </source>
</evidence>
<keyword evidence="12" id="KW-1185">Reference proteome</keyword>
<dbReference type="RefSeq" id="WP_209458559.1">
    <property type="nucleotide sequence ID" value="NZ_JAGGKC010000004.1"/>
</dbReference>
<keyword evidence="6" id="KW-1278">Translocase</keyword>
<keyword evidence="8 9" id="KW-0472">Membrane</keyword>
<evidence type="ECO:0000256" key="8">
    <source>
        <dbReference type="ARBA" id="ARBA00023136"/>
    </source>
</evidence>
<feature type="transmembrane region" description="Helical" evidence="9">
    <location>
        <begin position="336"/>
        <end position="357"/>
    </location>
</feature>
<feature type="domain" description="FMN-binding" evidence="10">
    <location>
        <begin position="412"/>
        <end position="495"/>
    </location>
</feature>
<evidence type="ECO:0000256" key="4">
    <source>
        <dbReference type="ARBA" id="ARBA00022643"/>
    </source>
</evidence>
<proteinExistence type="predicted"/>
<dbReference type="InterPro" id="IPR004338">
    <property type="entry name" value="NqrB/RnfD"/>
</dbReference>
<organism evidence="11 12">
    <name type="scientific">Youngiibacter multivorans</name>
    <dbReference type="NCBI Taxonomy" id="937251"/>
    <lineage>
        <taxon>Bacteria</taxon>
        <taxon>Bacillati</taxon>
        <taxon>Bacillota</taxon>
        <taxon>Clostridia</taxon>
        <taxon>Eubacteriales</taxon>
        <taxon>Clostridiaceae</taxon>
        <taxon>Youngiibacter</taxon>
    </lineage>
</organism>
<evidence type="ECO:0000256" key="3">
    <source>
        <dbReference type="ARBA" id="ARBA00022630"/>
    </source>
</evidence>
<protein>
    <submittedName>
        <fullName evidence="11">Electron transport complex protein RnfD</fullName>
    </submittedName>
</protein>
<evidence type="ECO:0000256" key="5">
    <source>
        <dbReference type="ARBA" id="ARBA00022692"/>
    </source>
</evidence>
<feature type="transmembrane region" description="Helical" evidence="9">
    <location>
        <begin position="244"/>
        <end position="262"/>
    </location>
</feature>
<accession>A0ABS4G1E0</accession>
<dbReference type="SMART" id="SM00900">
    <property type="entry name" value="FMN_bind"/>
    <property type="match status" value="1"/>
</dbReference>
<comment type="caution">
    <text evidence="11">The sequence shown here is derived from an EMBL/GenBank/DDBJ whole genome shotgun (WGS) entry which is preliminary data.</text>
</comment>
<evidence type="ECO:0000313" key="11">
    <source>
        <dbReference type="EMBL" id="MBP1918321.1"/>
    </source>
</evidence>
<sequence length="498" mass="52596">MKFTVRTSPNYRDDISTKRIMAELTTGLLAVFAFSLVYYAMNEGSSYAIHAVILMVTSIVTALVTEAAYAAIKKKNVTEHIKASFPLVTAIILTLMVQINTSAVALALGTFFAIFIGKLIFGGFGQNIFNPAATGRALILTSFAGAKAADIVSSATPLSSMSQLGWIITDPTKVESFLQQFGGLSGLFLGLHQGAIGETSKLLIIIVGIILAYRKVLDWRVPVFYIGTVLVITTVIGVMTGAGLWYPAFHIAAGGLVFGAVFMATDPVTNPTSAAGRIIFAMGCGILTVLIRTKASLPGGVLYSILIMNMLTPLIEKYTDGWQIKTIGRNKKLVAVMAALALLVGVWAGSTLTPAAAEGEAPAEEITATLGDSLKLFNDTTSNAPEVLEKKAEGDVVTYKMSAKGYAVTEGGYADAKPNIVEVKLNKATKKIESVTVLEVNDTNGIGTQVKAKSFLDQFAGLSYEDKSATVDAVATATVSSTSVVKAVRMAVEDLGKE</sequence>
<feature type="transmembrane region" description="Helical" evidence="9">
    <location>
        <begin position="219"/>
        <end position="238"/>
    </location>
</feature>